<dbReference type="EMBL" id="OPYN01000164">
    <property type="protein sequence ID" value="SPO62121.1"/>
    <property type="molecule type" value="Genomic_DNA"/>
</dbReference>
<comment type="caution">
    <text evidence="1">The sequence shown here is derived from an EMBL/GenBank/DDBJ whole genome shotgun (WGS) entry which is preliminary data.</text>
</comment>
<sequence>MSKAVSSALWWKHPLRLLAAIGEDLIWCKASSMDATTLLSLMIGTPAWRAANERCTSTTIYRRPEASERKMGDHMGDQKYLDTKKPRKIRALMKNSGGSVEIRTLSGHPRLKTRIKTTSTAQTTRRLGWLIETAAEQFRRFLR</sequence>
<gene>
    <name evidence="1" type="ORF">JV551A3_V1_1640197</name>
</gene>
<dbReference type="AlphaFoldDB" id="A0AAQ1PA75"/>
<name>A0AAQ1PA75_9PSED</name>
<evidence type="ECO:0000313" key="2">
    <source>
        <dbReference type="Proteomes" id="UP000294335"/>
    </source>
</evidence>
<dbReference type="Proteomes" id="UP000294335">
    <property type="component" value="Unassembled WGS sequence"/>
</dbReference>
<reference evidence="1 2" key="1">
    <citation type="submission" date="2018-02" db="EMBL/GenBank/DDBJ databases">
        <authorList>
            <person name="Dubost A."/>
        </authorList>
    </citation>
    <scope>NUCLEOTIDE SEQUENCE [LARGE SCALE GENOMIC DNA]</scope>
    <source>
        <strain evidence="2">JV551A3</strain>
    </source>
</reference>
<protein>
    <submittedName>
        <fullName evidence="1">Uncharacterized protein</fullName>
    </submittedName>
</protein>
<organism evidence="1 2">
    <name type="scientific">Pseudomonas inefficax</name>
    <dbReference type="NCBI Taxonomy" id="2078786"/>
    <lineage>
        <taxon>Bacteria</taxon>
        <taxon>Pseudomonadati</taxon>
        <taxon>Pseudomonadota</taxon>
        <taxon>Gammaproteobacteria</taxon>
        <taxon>Pseudomonadales</taxon>
        <taxon>Pseudomonadaceae</taxon>
        <taxon>Pseudomonas</taxon>
    </lineage>
</organism>
<evidence type="ECO:0000313" key="1">
    <source>
        <dbReference type="EMBL" id="SPO62121.1"/>
    </source>
</evidence>
<accession>A0AAQ1PA75</accession>
<keyword evidence="2" id="KW-1185">Reference proteome</keyword>
<proteinExistence type="predicted"/>